<dbReference type="GO" id="GO:0005886">
    <property type="term" value="C:plasma membrane"/>
    <property type="evidence" value="ECO:0007669"/>
    <property type="project" value="UniProtKB-SubCell"/>
</dbReference>
<evidence type="ECO:0000256" key="3">
    <source>
        <dbReference type="ARBA" id="ARBA00022475"/>
    </source>
</evidence>
<proteinExistence type="inferred from homology"/>
<feature type="transmembrane region" description="Helical" evidence="8">
    <location>
        <begin position="191"/>
        <end position="210"/>
    </location>
</feature>
<feature type="transmembrane region" description="Helical" evidence="8">
    <location>
        <begin position="216"/>
        <end position="237"/>
    </location>
</feature>
<keyword evidence="6 8" id="KW-0472">Membrane</keyword>
<keyword evidence="5 8" id="KW-1133">Transmembrane helix</keyword>
<accession>A0A7I7KYA8</accession>
<dbReference type="PANTHER" id="PTHR33406">
    <property type="entry name" value="MEMBRANE PROTEIN MJ1562-RELATED"/>
    <property type="match status" value="1"/>
</dbReference>
<comment type="subcellular location">
    <subcellularLocation>
        <location evidence="1">Cell membrane</location>
        <topology evidence="1">Multi-pass membrane protein</topology>
    </subcellularLocation>
</comment>
<feature type="domain" description="Membrane transport protein MMPL" evidence="9">
    <location>
        <begin position="51"/>
        <end position="379"/>
    </location>
</feature>
<evidence type="ECO:0000256" key="4">
    <source>
        <dbReference type="ARBA" id="ARBA00022692"/>
    </source>
</evidence>
<feature type="transmembrane region" description="Helical" evidence="8">
    <location>
        <begin position="326"/>
        <end position="353"/>
    </location>
</feature>
<dbReference type="Gene3D" id="1.20.1640.10">
    <property type="entry name" value="Multidrug efflux transporter AcrB transmembrane domain"/>
    <property type="match status" value="2"/>
</dbReference>
<keyword evidence="11" id="KW-1185">Reference proteome</keyword>
<dbReference type="NCBIfam" id="TIGR00833">
    <property type="entry name" value="actII"/>
    <property type="match status" value="1"/>
</dbReference>
<dbReference type="FunFam" id="1.20.1640.10:FF:000020">
    <property type="entry name" value="Transmembrane transport protein MmpL10"/>
    <property type="match status" value="1"/>
</dbReference>
<evidence type="ECO:0000259" key="9">
    <source>
        <dbReference type="Pfam" id="PF03176"/>
    </source>
</evidence>
<evidence type="ECO:0000313" key="10">
    <source>
        <dbReference type="EMBL" id="BBX46943.1"/>
    </source>
</evidence>
<feature type="transmembrane region" description="Helical" evidence="8">
    <location>
        <begin position="292"/>
        <end position="314"/>
    </location>
</feature>
<feature type="transmembrane region" description="Helical" evidence="8">
    <location>
        <begin position="249"/>
        <end position="272"/>
    </location>
</feature>
<dbReference type="InterPro" id="IPR050545">
    <property type="entry name" value="Mycobact_MmpL"/>
</dbReference>
<dbReference type="PANTHER" id="PTHR33406:SF6">
    <property type="entry name" value="MEMBRANE PROTEIN YDGH-RELATED"/>
    <property type="match status" value="1"/>
</dbReference>
<feature type="transmembrane region" description="Helical" evidence="8">
    <location>
        <begin position="373"/>
        <end position="394"/>
    </location>
</feature>
<protein>
    <submittedName>
        <fullName evidence="10">Transporter</fullName>
    </submittedName>
</protein>
<dbReference type="InterPro" id="IPR004869">
    <property type="entry name" value="MMPL_dom"/>
</dbReference>
<reference evidence="10 11" key="1">
    <citation type="journal article" date="2019" name="Emerg. Microbes Infect.">
        <title>Comprehensive subspecies identification of 175 nontuberculous mycobacteria species based on 7547 genomic profiles.</title>
        <authorList>
            <person name="Matsumoto Y."/>
            <person name="Kinjo T."/>
            <person name="Motooka D."/>
            <person name="Nabeya D."/>
            <person name="Jung N."/>
            <person name="Uechi K."/>
            <person name="Horii T."/>
            <person name="Iida T."/>
            <person name="Fujita J."/>
            <person name="Nakamura S."/>
        </authorList>
    </citation>
    <scope>NUCLEOTIDE SEQUENCE [LARGE SCALE GENOMIC DNA]</scope>
    <source>
        <strain evidence="10 11">JCM 12404</strain>
    </source>
</reference>
<dbReference type="SUPFAM" id="SSF82866">
    <property type="entry name" value="Multidrug efflux transporter AcrB transmembrane domain"/>
    <property type="match status" value="2"/>
</dbReference>
<keyword evidence="4 8" id="KW-0812">Transmembrane</keyword>
<feature type="transmembrane region" description="Helical" evidence="8">
    <location>
        <begin position="821"/>
        <end position="839"/>
    </location>
</feature>
<dbReference type="FunFam" id="1.20.1640.10:FF:000018">
    <property type="entry name" value="Transmembrane transport protein MmpL10"/>
    <property type="match status" value="1"/>
</dbReference>
<evidence type="ECO:0000313" key="11">
    <source>
        <dbReference type="Proteomes" id="UP000465866"/>
    </source>
</evidence>
<sequence>MSSEHPRVPFIARTIRKLSLLIILAWVAVTLVVTLAVPWLEQVGREHSVPLSPRDAPSVQAMTRMGKVFKESDSDSFAMIVLEGQQKLGDDAHTYYDDLVRKLRADPRHIEHVQDLWGDRLTATGAQSPDGKAVYAQLYLAGNQGTTLGQESVAAVRNIVEPMTPPPGVKVYVTGPSSLVTDMQGASDRSILKMTVIGAVIIFAVLLLVYRSITTVIILLITVAIELFSARGIVAFLGDKDIVVLSMFAINLLVALAMAAGTDYGIFFFGRYQEARQAGQDPETAYYTTFRGVTPVVLGSGLTIAGAMLCLSFTRMPMFQTIGVPCAVGMLVAVAVAVTLVPAVLTVGGRFGLFDPKRSIAAYRWRRVGTAIVRWPAPILVATLTIALIGLVTLPGYKTSYNDRLYVPQDIPANLGYAAADRHFSQARMMPEILMIESDHDMRNPADFLVLHKLAKAIFKVKGISRVQGITRPEGTPIEHTSIPFLISMQNAGQMQDMKYMKASINDLLKQADMLARQIVLMKRMYEIQKKMTEITHQTFAETKELTVVVDDLRDYVSDFEDFWRPIRSYFYWEKHCYDIPICWSIRSIFDVVSGIDELGDKLLDLMKDLDKMDALLPQLLQQLPMMIANMESIRSMLLTMHSSMAGSFGEMDKSNEDANAMGQAFDAAKNDDSFYLPPEIFQNPDFQHAMNSFLSPDGKAARFIISHRGDPATPEGIARINQIKTAAAEALKTTPLADSGIYISGTASTFKDFRDGSRYDLRIALVGALCLIFIIMLVITRSFVAALVIVGTVALSLGASFGLSVLIWQYILGMKLHWMVLPMSVIVLLAVGSDYNLLLVSRMKEEIAAGINTGIIRAMGGTGKVVTNAGLVFAFTMASMAASDLRIIGQVGTTIGLGLLFDTLVVRSFMTPTIAALLGRWFWWPLIVRPRPASYMLRSEGPRPVVRALLSSQREVGGGSSVQDTTAPRDDDTQPLQLPGNGHRRQVRVPSRFAGAHRQFGDGH</sequence>
<evidence type="ECO:0000256" key="6">
    <source>
        <dbReference type="ARBA" id="ARBA00023136"/>
    </source>
</evidence>
<organism evidence="10 11">
    <name type="scientific">Mycobacterium cookii</name>
    <dbReference type="NCBI Taxonomy" id="1775"/>
    <lineage>
        <taxon>Bacteria</taxon>
        <taxon>Bacillati</taxon>
        <taxon>Actinomycetota</taxon>
        <taxon>Actinomycetes</taxon>
        <taxon>Mycobacteriales</taxon>
        <taxon>Mycobacteriaceae</taxon>
        <taxon>Mycobacterium</taxon>
    </lineage>
</organism>
<dbReference type="Pfam" id="PF03176">
    <property type="entry name" value="MMPL"/>
    <property type="match status" value="2"/>
</dbReference>
<dbReference type="AlphaFoldDB" id="A0A7I7KYA8"/>
<feature type="transmembrane region" description="Helical" evidence="8">
    <location>
        <begin position="786"/>
        <end position="809"/>
    </location>
</feature>
<feature type="region of interest" description="Disordered" evidence="7">
    <location>
        <begin position="953"/>
        <end position="1005"/>
    </location>
</feature>
<feature type="domain" description="Membrane transport protein MMPL" evidence="9">
    <location>
        <begin position="600"/>
        <end position="935"/>
    </location>
</feature>
<dbReference type="InterPro" id="IPR004707">
    <property type="entry name" value="MmpL_fam"/>
</dbReference>
<dbReference type="Proteomes" id="UP000465866">
    <property type="component" value="Chromosome"/>
</dbReference>
<feature type="transmembrane region" description="Helical" evidence="8">
    <location>
        <begin position="20"/>
        <end position="40"/>
    </location>
</feature>
<name>A0A7I7KYA8_9MYCO</name>
<evidence type="ECO:0000256" key="8">
    <source>
        <dbReference type="SAM" id="Phobius"/>
    </source>
</evidence>
<feature type="transmembrane region" description="Helical" evidence="8">
    <location>
        <begin position="762"/>
        <end position="780"/>
    </location>
</feature>
<evidence type="ECO:0000256" key="1">
    <source>
        <dbReference type="ARBA" id="ARBA00004651"/>
    </source>
</evidence>
<evidence type="ECO:0000256" key="7">
    <source>
        <dbReference type="SAM" id="MobiDB-lite"/>
    </source>
</evidence>
<evidence type="ECO:0000256" key="5">
    <source>
        <dbReference type="ARBA" id="ARBA00022989"/>
    </source>
</evidence>
<keyword evidence="3" id="KW-1003">Cell membrane</keyword>
<gene>
    <name evidence="10" type="ORF">MCOO_29580</name>
</gene>
<evidence type="ECO:0000256" key="2">
    <source>
        <dbReference type="ARBA" id="ARBA00010157"/>
    </source>
</evidence>
<dbReference type="EMBL" id="AP022569">
    <property type="protein sequence ID" value="BBX46943.1"/>
    <property type="molecule type" value="Genomic_DNA"/>
</dbReference>
<comment type="similarity">
    <text evidence="2">Belongs to the resistance-nodulation-cell division (RND) (TC 2.A.6) family. MmpL subfamily.</text>
</comment>
<dbReference type="KEGG" id="mcoo:MCOO_29580"/>